<comment type="caution">
    <text evidence="2">The sequence shown here is derived from an EMBL/GenBank/DDBJ whole genome shotgun (WGS) entry which is preliminary data.</text>
</comment>
<protein>
    <submittedName>
        <fullName evidence="2">Uncharacterized protein</fullName>
    </submittedName>
</protein>
<dbReference type="Proteomes" id="UP001583172">
    <property type="component" value="Unassembled WGS sequence"/>
</dbReference>
<evidence type="ECO:0000256" key="1">
    <source>
        <dbReference type="SAM" id="MobiDB-lite"/>
    </source>
</evidence>
<organism evidence="2 3">
    <name type="scientific">Humicola insolens</name>
    <name type="common">Soft-rot fungus</name>
    <dbReference type="NCBI Taxonomy" id="85995"/>
    <lineage>
        <taxon>Eukaryota</taxon>
        <taxon>Fungi</taxon>
        <taxon>Dikarya</taxon>
        <taxon>Ascomycota</taxon>
        <taxon>Pezizomycotina</taxon>
        <taxon>Sordariomycetes</taxon>
        <taxon>Sordariomycetidae</taxon>
        <taxon>Sordariales</taxon>
        <taxon>Chaetomiaceae</taxon>
        <taxon>Mycothermus</taxon>
    </lineage>
</organism>
<feature type="region of interest" description="Disordered" evidence="1">
    <location>
        <begin position="43"/>
        <end position="120"/>
    </location>
</feature>
<dbReference type="EMBL" id="JAZGSY010000597">
    <property type="protein sequence ID" value="KAL1835587.1"/>
    <property type="molecule type" value="Genomic_DNA"/>
</dbReference>
<gene>
    <name evidence="2" type="ORF">VTJ49DRAFT_6438</name>
</gene>
<feature type="compositionally biased region" description="Polar residues" evidence="1">
    <location>
        <begin position="84"/>
        <end position="93"/>
    </location>
</feature>
<name>A0ABR3V1E4_HUMIN</name>
<proteinExistence type="predicted"/>
<accession>A0ABR3V1E4</accession>
<sequence>MATVPQLRLASLQGHNLRSNITLKARPALLKRHFGVLPSVAQSRSGSFISPSTFTSPRNPGSWWTRSTRPSSDLATSLRIGRRTFSTQPTRKTSQQDKQEYQPLPDEQATGPTEPPPAGGKAAYPDRLIIYHAGTGRTTFLACLKVTTLFIFGFFDLIMTPAYLAAGEPLLKTAGVALCGIVPAIYVAWTTTPFVAAVHVHLPPYARWSRAILERFARSAPPNTRIDVTTMSLIGKPRVSSMVLSDLRPAVVVPRGDAPGKSGPWDRLRGNLARRLGTVNYVRDTTAADRGRKWWRFRAVGQFFIREDAVDSVKNGWVWKELCEGIAKRAVAGEAAAAAAKGKGKTKS</sequence>
<feature type="compositionally biased region" description="Polar residues" evidence="1">
    <location>
        <begin position="43"/>
        <end position="75"/>
    </location>
</feature>
<evidence type="ECO:0000313" key="2">
    <source>
        <dbReference type="EMBL" id="KAL1835587.1"/>
    </source>
</evidence>
<reference evidence="2 3" key="1">
    <citation type="journal article" date="2024" name="Commun. Biol.">
        <title>Comparative genomic analysis of thermophilic fungi reveals convergent evolutionary adaptations and gene losses.</title>
        <authorList>
            <person name="Steindorff A.S."/>
            <person name="Aguilar-Pontes M.V."/>
            <person name="Robinson A.J."/>
            <person name="Andreopoulos B."/>
            <person name="LaButti K."/>
            <person name="Kuo A."/>
            <person name="Mondo S."/>
            <person name="Riley R."/>
            <person name="Otillar R."/>
            <person name="Haridas S."/>
            <person name="Lipzen A."/>
            <person name="Grimwood J."/>
            <person name="Schmutz J."/>
            <person name="Clum A."/>
            <person name="Reid I.D."/>
            <person name="Moisan M.C."/>
            <person name="Butler G."/>
            <person name="Nguyen T.T.M."/>
            <person name="Dewar K."/>
            <person name="Conant G."/>
            <person name="Drula E."/>
            <person name="Henrissat B."/>
            <person name="Hansel C."/>
            <person name="Singer S."/>
            <person name="Hutchinson M.I."/>
            <person name="de Vries R.P."/>
            <person name="Natvig D.O."/>
            <person name="Powell A.J."/>
            <person name="Tsang A."/>
            <person name="Grigoriev I.V."/>
        </authorList>
    </citation>
    <scope>NUCLEOTIDE SEQUENCE [LARGE SCALE GENOMIC DNA]</scope>
    <source>
        <strain evidence="2 3">CBS 620.91</strain>
    </source>
</reference>
<evidence type="ECO:0000313" key="3">
    <source>
        <dbReference type="Proteomes" id="UP001583172"/>
    </source>
</evidence>
<keyword evidence="3" id="KW-1185">Reference proteome</keyword>